<protein>
    <submittedName>
        <fullName evidence="3">Glycosyltransferase family 4 protein</fullName>
    </submittedName>
</protein>
<evidence type="ECO:0000259" key="1">
    <source>
        <dbReference type="Pfam" id="PF00534"/>
    </source>
</evidence>
<evidence type="ECO:0000313" key="4">
    <source>
        <dbReference type="Proteomes" id="UP001501844"/>
    </source>
</evidence>
<feature type="domain" description="Glycosyltransferase subfamily 4-like N-terminal" evidence="2">
    <location>
        <begin position="37"/>
        <end position="204"/>
    </location>
</feature>
<dbReference type="PANTHER" id="PTHR12526">
    <property type="entry name" value="GLYCOSYLTRANSFERASE"/>
    <property type="match status" value="1"/>
</dbReference>
<dbReference type="InterPro" id="IPR028098">
    <property type="entry name" value="Glyco_trans_4-like_N"/>
</dbReference>
<dbReference type="Proteomes" id="UP001501844">
    <property type="component" value="Unassembled WGS sequence"/>
</dbReference>
<reference evidence="4" key="1">
    <citation type="journal article" date="2019" name="Int. J. Syst. Evol. Microbiol.">
        <title>The Global Catalogue of Microorganisms (GCM) 10K type strain sequencing project: providing services to taxonomists for standard genome sequencing and annotation.</title>
        <authorList>
            <consortium name="The Broad Institute Genomics Platform"/>
            <consortium name="The Broad Institute Genome Sequencing Center for Infectious Disease"/>
            <person name="Wu L."/>
            <person name="Ma J."/>
        </authorList>
    </citation>
    <scope>NUCLEOTIDE SEQUENCE [LARGE SCALE GENOMIC DNA]</scope>
    <source>
        <strain evidence="4">JCM 17917</strain>
    </source>
</reference>
<dbReference type="Pfam" id="PF13439">
    <property type="entry name" value="Glyco_transf_4"/>
    <property type="match status" value="1"/>
</dbReference>
<dbReference type="EMBL" id="BAABGX010000002">
    <property type="protein sequence ID" value="GAA4303666.1"/>
    <property type="molecule type" value="Genomic_DNA"/>
</dbReference>
<dbReference type="InterPro" id="IPR001296">
    <property type="entry name" value="Glyco_trans_1"/>
</dbReference>
<dbReference type="RefSeq" id="WP_345164532.1">
    <property type="nucleotide sequence ID" value="NZ_BAABGX010000002.1"/>
</dbReference>
<dbReference type="Gene3D" id="3.40.50.2000">
    <property type="entry name" value="Glycogen Phosphorylase B"/>
    <property type="match status" value="2"/>
</dbReference>
<organism evidence="3 4">
    <name type="scientific">Nibribacter koreensis</name>
    <dbReference type="NCBI Taxonomy" id="1084519"/>
    <lineage>
        <taxon>Bacteria</taxon>
        <taxon>Pseudomonadati</taxon>
        <taxon>Bacteroidota</taxon>
        <taxon>Cytophagia</taxon>
        <taxon>Cytophagales</taxon>
        <taxon>Hymenobacteraceae</taxon>
        <taxon>Nibribacter</taxon>
    </lineage>
</organism>
<comment type="caution">
    <text evidence="3">The sequence shown here is derived from an EMBL/GenBank/DDBJ whole genome shotgun (WGS) entry which is preliminary data.</text>
</comment>
<name>A0ABP8FH20_9BACT</name>
<gene>
    <name evidence="3" type="ORF">GCM10023183_16440</name>
</gene>
<proteinExistence type="predicted"/>
<dbReference type="SUPFAM" id="SSF53756">
    <property type="entry name" value="UDP-Glycosyltransferase/glycogen phosphorylase"/>
    <property type="match status" value="1"/>
</dbReference>
<dbReference type="Pfam" id="PF00534">
    <property type="entry name" value="Glycos_transf_1"/>
    <property type="match status" value="1"/>
</dbReference>
<keyword evidence="4" id="KW-1185">Reference proteome</keyword>
<evidence type="ECO:0000259" key="2">
    <source>
        <dbReference type="Pfam" id="PF13439"/>
    </source>
</evidence>
<evidence type="ECO:0000313" key="3">
    <source>
        <dbReference type="EMBL" id="GAA4303666.1"/>
    </source>
</evidence>
<sequence>MRNFDRIKVLYLSLDGMTDPLGQSQVIAYLKRISTKNVEYDIVSFEKPEVYKGRKARIEQELAGTSITWHPLEYSNKYSFLSTYFLLQEGWKKVEQLHKFKKFDIVHCRAQLVATLGYKLKTKYGVKFIFDMRGWWTDEKFESGARSGAIYKPLYKYLKSQEQKFFSTADKVVSLTHIGKDEIVKHGWAKENKIGVIPTCVDFDTFQPYTAHQRKIIRVELGIPADAFVLIYSGSLGGAYNIKDIFKIYEALLQHIPQAYLLLLAKTVQGNVKAEIEAFNSTAQQKVIVTSAEYKDVHKYLVASDLGVILYEIKYSVIGRSPTKLGEYWASGIPVISPAGIGDVDYIINRFLGSGSLIKDLSNEESIKDALQEIVYNRVGKEALRKYALEYYDIDNGVQFYEALYRGLIKNNRLSS</sequence>
<accession>A0ABP8FH20</accession>
<feature type="domain" description="Glycosyl transferase family 1" evidence="1">
    <location>
        <begin position="214"/>
        <end position="388"/>
    </location>
</feature>